<dbReference type="InterPro" id="IPR004846">
    <property type="entry name" value="T2SS/T3SS_dom"/>
</dbReference>
<evidence type="ECO:0000259" key="4">
    <source>
        <dbReference type="Pfam" id="PF04972"/>
    </source>
</evidence>
<feature type="signal peptide" evidence="2">
    <location>
        <begin position="1"/>
        <end position="29"/>
    </location>
</feature>
<dbReference type="EMBL" id="WEKT01000094">
    <property type="protein sequence ID" value="MZI96072.1"/>
    <property type="molecule type" value="Genomic_DNA"/>
</dbReference>
<dbReference type="InterPro" id="IPR007055">
    <property type="entry name" value="BON_dom"/>
</dbReference>
<protein>
    <submittedName>
        <fullName evidence="6">BON domain-containing protein</fullName>
    </submittedName>
</protein>
<dbReference type="Pfam" id="PF13629">
    <property type="entry name" value="T2SS-T3SS_pil_N"/>
    <property type="match status" value="1"/>
</dbReference>
<gene>
    <name evidence="6" type="ORF">F9817_23085</name>
</gene>
<dbReference type="PANTHER" id="PTHR30332:SF17">
    <property type="entry name" value="TYPE IV PILIATION SYSTEM PROTEIN DR_0774-RELATED"/>
    <property type="match status" value="1"/>
</dbReference>
<evidence type="ECO:0000259" key="5">
    <source>
        <dbReference type="Pfam" id="PF13629"/>
    </source>
</evidence>
<evidence type="ECO:0000313" key="6">
    <source>
        <dbReference type="EMBL" id="MZI96072.1"/>
    </source>
</evidence>
<comment type="caution">
    <text evidence="6">The sequence shown here is derived from an EMBL/GenBank/DDBJ whole genome shotgun (WGS) entry which is preliminary data.</text>
</comment>
<evidence type="ECO:0000256" key="1">
    <source>
        <dbReference type="RuleBase" id="RU004003"/>
    </source>
</evidence>
<feature type="domain" description="Type II/III secretion system secretin-like" evidence="3">
    <location>
        <begin position="241"/>
        <end position="396"/>
    </location>
</feature>
<reference evidence="6 7" key="1">
    <citation type="submission" date="2019-10" db="EMBL/GenBank/DDBJ databases">
        <title>Vibrio sp. nov. isolated from a shrimp pond.</title>
        <authorList>
            <person name="Gomez-Gil B."/>
            <person name="Enciso-Ibarra J."/>
            <person name="Enciso-Ibarra K."/>
            <person name="Bolan-Mejia C."/>
        </authorList>
    </citation>
    <scope>NUCLEOTIDE SEQUENCE [LARGE SCALE GENOMIC DNA]</scope>
    <source>
        <strain evidence="6 7">CAIM 722</strain>
    </source>
</reference>
<feature type="domain" description="BON" evidence="4">
    <location>
        <begin position="108"/>
        <end position="152"/>
    </location>
</feature>
<dbReference type="AlphaFoldDB" id="A0A7X4LQK5"/>
<dbReference type="Pfam" id="PF00263">
    <property type="entry name" value="Secretin"/>
    <property type="match status" value="1"/>
</dbReference>
<feature type="chain" id="PRO_5030584947" evidence="2">
    <location>
        <begin position="30"/>
        <end position="442"/>
    </location>
</feature>
<dbReference type="GO" id="GO:0009306">
    <property type="term" value="P:protein secretion"/>
    <property type="evidence" value="ECO:0007669"/>
    <property type="project" value="InterPro"/>
</dbReference>
<dbReference type="PANTHER" id="PTHR30332">
    <property type="entry name" value="PROBABLE GENERAL SECRETION PATHWAY PROTEIN D"/>
    <property type="match status" value="1"/>
</dbReference>
<organism evidence="6 7">
    <name type="scientific">Vibrio eleionomae</name>
    <dbReference type="NCBI Taxonomy" id="2653505"/>
    <lineage>
        <taxon>Bacteria</taxon>
        <taxon>Pseudomonadati</taxon>
        <taxon>Pseudomonadota</taxon>
        <taxon>Gammaproteobacteria</taxon>
        <taxon>Vibrionales</taxon>
        <taxon>Vibrionaceae</taxon>
        <taxon>Vibrio</taxon>
    </lineage>
</organism>
<keyword evidence="7" id="KW-1185">Reference proteome</keyword>
<feature type="domain" description="Pilus formation protein N-terminal" evidence="5">
    <location>
        <begin position="31"/>
        <end position="100"/>
    </location>
</feature>
<proteinExistence type="inferred from homology"/>
<dbReference type="InterPro" id="IPR050810">
    <property type="entry name" value="Bact_Secretion_Sys_Channel"/>
</dbReference>
<dbReference type="RefSeq" id="WP_161158566.1">
    <property type="nucleotide sequence ID" value="NZ_WEKT01000094.1"/>
</dbReference>
<name>A0A7X4LQK5_9VIBR</name>
<dbReference type="InterPro" id="IPR001775">
    <property type="entry name" value="GspD/PilQ"/>
</dbReference>
<dbReference type="InterPro" id="IPR032789">
    <property type="entry name" value="T2SS-T3SS_pil_N"/>
</dbReference>
<keyword evidence="2" id="KW-0732">Signal</keyword>
<accession>A0A7X4LQK5</accession>
<evidence type="ECO:0000256" key="2">
    <source>
        <dbReference type="SAM" id="SignalP"/>
    </source>
</evidence>
<comment type="similarity">
    <text evidence="1">Belongs to the bacterial secretin family.</text>
</comment>
<dbReference type="GO" id="GO:0015627">
    <property type="term" value="C:type II protein secretion system complex"/>
    <property type="evidence" value="ECO:0007669"/>
    <property type="project" value="TreeGrafter"/>
</dbReference>
<dbReference type="Pfam" id="PF04972">
    <property type="entry name" value="BON"/>
    <property type="match status" value="1"/>
</dbReference>
<dbReference type="PRINTS" id="PR00811">
    <property type="entry name" value="BCTERIALGSPD"/>
</dbReference>
<evidence type="ECO:0000259" key="3">
    <source>
        <dbReference type="Pfam" id="PF00263"/>
    </source>
</evidence>
<dbReference type="Proteomes" id="UP000462621">
    <property type="component" value="Unassembled WGS sequence"/>
</dbReference>
<sequence>MYYVKKVVQLLPTLLFASLLIAFSSQVNAARLFSVNKDEAKSIRLSKDISSVFISNPAIADYSTIGKRTLVVYGKSVGRTSLIIFDGDNHTILERTIVVNTSLINVEQHVAIKYPDLDIEIYNLGDKVVLNGTVATESQKNGIERLVGELLGKSGTEEKLMAGEGGTQLIATKYSYKGIVNNLKVATTKQVNVKLTVAEVSQSFVENLGFQFYNNGSNGSFINSIVNFSASDIVSIINAVADNSIGQVLAEPNISVISGGTASFLVGGELPVVTSSDSGSSVSYREYGIKLNLTANVEQDDKIKLAIMPEVSSLDSQYRNATYDVPALKTRKASTTVELADGQSFVLAGLLNNEEVESLSKIPFIGDIPILGALFRYSKTERKKTELVIVATVSLVKPLDSKQVKLPDFQRTTNLERLFDVHPDKNEDDPTREWLVEGGFIQ</sequence>
<evidence type="ECO:0000313" key="7">
    <source>
        <dbReference type="Proteomes" id="UP000462621"/>
    </source>
</evidence>